<name>A0A2T7DX46_9POAL</name>
<dbReference type="EMBL" id="CM009752">
    <property type="protein sequence ID" value="PUZ60151.1"/>
    <property type="molecule type" value="Genomic_DNA"/>
</dbReference>
<keyword evidence="3" id="KW-1185">Reference proteome</keyword>
<reference evidence="2 3" key="1">
    <citation type="submission" date="2018-04" db="EMBL/GenBank/DDBJ databases">
        <title>WGS assembly of Panicum hallii var. hallii HAL2.</title>
        <authorList>
            <person name="Lovell J."/>
            <person name="Jenkins J."/>
            <person name="Lowry D."/>
            <person name="Mamidi S."/>
            <person name="Sreedasyam A."/>
            <person name="Weng X."/>
            <person name="Barry K."/>
            <person name="Bonette J."/>
            <person name="Campitelli B."/>
            <person name="Daum C."/>
            <person name="Gordon S."/>
            <person name="Gould B."/>
            <person name="Lipzen A."/>
            <person name="MacQueen A."/>
            <person name="Palacio-Mejia J."/>
            <person name="Plott C."/>
            <person name="Shakirov E."/>
            <person name="Shu S."/>
            <person name="Yoshinaga Y."/>
            <person name="Zane M."/>
            <person name="Rokhsar D."/>
            <person name="Grimwood J."/>
            <person name="Schmutz J."/>
            <person name="Juenger T."/>
        </authorList>
    </citation>
    <scope>NUCLEOTIDE SEQUENCE [LARGE SCALE GENOMIC DNA]</scope>
    <source>
        <strain evidence="3">cv. HAL2</strain>
    </source>
</reference>
<accession>A0A2T7DX46</accession>
<proteinExistence type="predicted"/>
<protein>
    <submittedName>
        <fullName evidence="2">Uncharacterized protein</fullName>
    </submittedName>
</protein>
<keyword evidence="1" id="KW-0472">Membrane</keyword>
<evidence type="ECO:0000313" key="2">
    <source>
        <dbReference type="EMBL" id="PUZ60151.1"/>
    </source>
</evidence>
<organism evidence="2 3">
    <name type="scientific">Panicum hallii var. hallii</name>
    <dbReference type="NCBI Taxonomy" id="1504633"/>
    <lineage>
        <taxon>Eukaryota</taxon>
        <taxon>Viridiplantae</taxon>
        <taxon>Streptophyta</taxon>
        <taxon>Embryophyta</taxon>
        <taxon>Tracheophyta</taxon>
        <taxon>Spermatophyta</taxon>
        <taxon>Magnoliopsida</taxon>
        <taxon>Liliopsida</taxon>
        <taxon>Poales</taxon>
        <taxon>Poaceae</taxon>
        <taxon>PACMAD clade</taxon>
        <taxon>Panicoideae</taxon>
        <taxon>Panicodae</taxon>
        <taxon>Paniceae</taxon>
        <taxon>Panicinae</taxon>
        <taxon>Panicum</taxon>
        <taxon>Panicum sect. Panicum</taxon>
    </lineage>
</organism>
<dbReference type="Proteomes" id="UP000244336">
    <property type="component" value="Chromosome 4"/>
</dbReference>
<gene>
    <name evidence="2" type="ORF">GQ55_4G100800</name>
</gene>
<sequence length="58" mass="7105">MCIKMGTYTLLRERDNQHSAIFLFAQLILLLLVSTLDMWLFYCNLLYVYWLDMWTCLY</sequence>
<keyword evidence="1" id="KW-0812">Transmembrane</keyword>
<feature type="transmembrane region" description="Helical" evidence="1">
    <location>
        <begin position="21"/>
        <end position="50"/>
    </location>
</feature>
<dbReference type="AlphaFoldDB" id="A0A2T7DX46"/>
<evidence type="ECO:0000313" key="3">
    <source>
        <dbReference type="Proteomes" id="UP000244336"/>
    </source>
</evidence>
<keyword evidence="1" id="KW-1133">Transmembrane helix</keyword>
<dbReference type="Gramene" id="PUZ60151">
    <property type="protein sequence ID" value="PUZ60151"/>
    <property type="gene ID" value="GQ55_4G100800"/>
</dbReference>
<evidence type="ECO:0000256" key="1">
    <source>
        <dbReference type="SAM" id="Phobius"/>
    </source>
</evidence>